<dbReference type="InterPro" id="IPR000792">
    <property type="entry name" value="Tscrpt_reg_LuxR_C"/>
</dbReference>
<dbReference type="AlphaFoldDB" id="B6JJK3"/>
<protein>
    <submittedName>
        <fullName evidence="6">Response regulator protein</fullName>
    </submittedName>
</protein>
<feature type="domain" description="Response regulatory" evidence="5">
    <location>
        <begin position="12"/>
        <end position="135"/>
    </location>
</feature>
<sequence length="229" mass="25090">MTLSPAQGRPRQVLIIEDQADTRAWLRQMVASAFEHAEIAEASSCATALAWLKAHGARMADNSGALALIDLGMPDGSGIDIIRELTARYPTVLRIVTTIYDDDRHLFEAIAAGAQGYLLKDRHPDTMVQYLHRIDNGEPPLSPSIAQRMLQHFAQVKPQTSDPESACSLTARETDVLRLLGRGLRVAETARVLGLTPHTVAGYVKVIYRKLNISSRAEAAIEANRRGLT</sequence>
<dbReference type="PRINTS" id="PR00038">
    <property type="entry name" value="HTHLUXR"/>
</dbReference>
<gene>
    <name evidence="6" type="ordered locus">OCA5_c06420</name>
</gene>
<dbReference type="InterPro" id="IPR058245">
    <property type="entry name" value="NreC/VraR/RcsB-like_REC"/>
</dbReference>
<dbReference type="Pfam" id="PF00196">
    <property type="entry name" value="GerE"/>
    <property type="match status" value="1"/>
</dbReference>
<dbReference type="Proteomes" id="UP000007730">
    <property type="component" value="Chromosome"/>
</dbReference>
<dbReference type="STRING" id="504832.OCA5_c06420"/>
<dbReference type="InterPro" id="IPR039420">
    <property type="entry name" value="WalR-like"/>
</dbReference>
<feature type="domain" description="HTH luxR-type" evidence="4">
    <location>
        <begin position="162"/>
        <end position="227"/>
    </location>
</feature>
<evidence type="ECO:0000313" key="6">
    <source>
        <dbReference type="EMBL" id="AEI05365.1"/>
    </source>
</evidence>
<evidence type="ECO:0000259" key="5">
    <source>
        <dbReference type="PROSITE" id="PS50110"/>
    </source>
</evidence>
<dbReference type="InterPro" id="IPR001789">
    <property type="entry name" value="Sig_transdc_resp-reg_receiver"/>
</dbReference>
<accession>B6JJK3</accession>
<dbReference type="GO" id="GO:0006355">
    <property type="term" value="P:regulation of DNA-templated transcription"/>
    <property type="evidence" value="ECO:0007669"/>
    <property type="project" value="InterPro"/>
</dbReference>
<proteinExistence type="predicted"/>
<dbReference type="HOGENOM" id="CLU_000445_90_10_5"/>
<evidence type="ECO:0000256" key="2">
    <source>
        <dbReference type="ARBA" id="ARBA00023125"/>
    </source>
</evidence>
<evidence type="ECO:0000256" key="1">
    <source>
        <dbReference type="ARBA" id="ARBA00022553"/>
    </source>
</evidence>
<dbReference type="eggNOG" id="COG2197">
    <property type="taxonomic scope" value="Bacteria"/>
</dbReference>
<dbReference type="KEGG" id="ocg:OCA5_c06420"/>
<feature type="modified residue" description="4-aspartylphosphate" evidence="3">
    <location>
        <position position="70"/>
    </location>
</feature>
<evidence type="ECO:0000256" key="3">
    <source>
        <dbReference type="PROSITE-ProRule" id="PRU00169"/>
    </source>
</evidence>
<dbReference type="Pfam" id="PF00072">
    <property type="entry name" value="Response_reg"/>
    <property type="match status" value="1"/>
</dbReference>
<dbReference type="KEGG" id="oca:OCAR_7494"/>
<dbReference type="EMBL" id="CP002826">
    <property type="protein sequence ID" value="AEI05365.1"/>
    <property type="molecule type" value="Genomic_DNA"/>
</dbReference>
<dbReference type="CDD" id="cd06170">
    <property type="entry name" value="LuxR_C_like"/>
    <property type="match status" value="1"/>
</dbReference>
<keyword evidence="2" id="KW-0238">DNA-binding</keyword>
<dbReference type="PROSITE" id="PS50043">
    <property type="entry name" value="HTH_LUXR_2"/>
    <property type="match status" value="1"/>
</dbReference>
<evidence type="ECO:0000259" key="4">
    <source>
        <dbReference type="PROSITE" id="PS50043"/>
    </source>
</evidence>
<dbReference type="OrthoDB" id="5292887at2"/>
<dbReference type="GO" id="GO:0000160">
    <property type="term" value="P:phosphorelay signal transduction system"/>
    <property type="evidence" value="ECO:0007669"/>
    <property type="project" value="InterPro"/>
</dbReference>
<dbReference type="SMART" id="SM00421">
    <property type="entry name" value="HTH_LUXR"/>
    <property type="match status" value="1"/>
</dbReference>
<dbReference type="Gene3D" id="3.40.50.2300">
    <property type="match status" value="1"/>
</dbReference>
<dbReference type="PANTHER" id="PTHR43214">
    <property type="entry name" value="TWO-COMPONENT RESPONSE REGULATOR"/>
    <property type="match status" value="1"/>
</dbReference>
<dbReference type="RefSeq" id="WP_012564621.1">
    <property type="nucleotide sequence ID" value="NC_011386.1"/>
</dbReference>
<dbReference type="CDD" id="cd17535">
    <property type="entry name" value="REC_NarL-like"/>
    <property type="match status" value="1"/>
</dbReference>
<evidence type="ECO:0000313" key="7">
    <source>
        <dbReference type="Proteomes" id="UP000007730"/>
    </source>
</evidence>
<reference evidence="6 7" key="1">
    <citation type="journal article" date="2011" name="J. Bacteriol.">
        <title>Complete genome sequences of the chemolithoautotrophic Oligotropha carboxidovorans strains OM4 and OM5.</title>
        <authorList>
            <person name="Volland S."/>
            <person name="Rachinger M."/>
            <person name="Strittmatter A."/>
            <person name="Daniel R."/>
            <person name="Gottschalk G."/>
            <person name="Meyer O."/>
        </authorList>
    </citation>
    <scope>NUCLEOTIDE SEQUENCE [LARGE SCALE GENOMIC DNA]</scope>
    <source>
        <strain evidence="7">ATCC 49405 / DSM 1227 / KCTC 32145 / OM5</strain>
    </source>
</reference>
<dbReference type="SUPFAM" id="SSF46894">
    <property type="entry name" value="C-terminal effector domain of the bipartite response regulators"/>
    <property type="match status" value="1"/>
</dbReference>
<dbReference type="PROSITE" id="PS50110">
    <property type="entry name" value="RESPONSE_REGULATORY"/>
    <property type="match status" value="1"/>
</dbReference>
<dbReference type="GO" id="GO:0003677">
    <property type="term" value="F:DNA binding"/>
    <property type="evidence" value="ECO:0007669"/>
    <property type="project" value="UniProtKB-KW"/>
</dbReference>
<dbReference type="PANTHER" id="PTHR43214:SF43">
    <property type="entry name" value="TWO-COMPONENT RESPONSE REGULATOR"/>
    <property type="match status" value="1"/>
</dbReference>
<dbReference type="InterPro" id="IPR016032">
    <property type="entry name" value="Sig_transdc_resp-reg_C-effctor"/>
</dbReference>
<organism evidence="6 7">
    <name type="scientific">Afipia carboxidovorans (strain ATCC 49405 / DSM 1227 / KCTC 32145 / OM5)</name>
    <name type="common">Oligotropha carboxidovorans</name>
    <dbReference type="NCBI Taxonomy" id="504832"/>
    <lineage>
        <taxon>Bacteria</taxon>
        <taxon>Pseudomonadati</taxon>
        <taxon>Pseudomonadota</taxon>
        <taxon>Alphaproteobacteria</taxon>
        <taxon>Hyphomicrobiales</taxon>
        <taxon>Nitrobacteraceae</taxon>
        <taxon>Afipia</taxon>
    </lineage>
</organism>
<keyword evidence="7" id="KW-1185">Reference proteome</keyword>
<keyword evidence="1 3" id="KW-0597">Phosphoprotein</keyword>
<dbReference type="SMART" id="SM00448">
    <property type="entry name" value="REC"/>
    <property type="match status" value="1"/>
</dbReference>
<dbReference type="SUPFAM" id="SSF52172">
    <property type="entry name" value="CheY-like"/>
    <property type="match status" value="1"/>
</dbReference>
<dbReference type="InterPro" id="IPR011006">
    <property type="entry name" value="CheY-like_superfamily"/>
</dbReference>
<name>B6JJK3_AFIC5</name>